<protein>
    <submittedName>
        <fullName evidence="2">Uncharacterized protein</fullName>
    </submittedName>
</protein>
<name>A0A4S9TA21_AURPU</name>
<dbReference type="Proteomes" id="UP000308005">
    <property type="component" value="Unassembled WGS sequence"/>
</dbReference>
<feature type="region of interest" description="Disordered" evidence="1">
    <location>
        <begin position="115"/>
        <end position="135"/>
    </location>
</feature>
<gene>
    <name evidence="2" type="ORF">D6C91_04385</name>
</gene>
<evidence type="ECO:0000313" key="2">
    <source>
        <dbReference type="EMBL" id="THZ21430.1"/>
    </source>
</evidence>
<sequence>MAGGQERQSIWKKNTTRKDRKRMIGALFNGPLSSLKSIVHFYSNNSACRRNRGLVCKSEKAVQLLITWSPTFTPRAKFLNLFAKICQDCKSCHSTCLMSTSQHTFMHPARLARMAPSHSPSAPVKREPDPTDQDAELEVEAQRQQELHFCDQARYTEAADKATVDGIFYQEFFHRRLGIPDTPFDTDAQGRRLYHACDPALYYRAIDEASFEGAISTGFFNNIVAHITYRIVPGPLRQATHATHGQASSPSRCDRKLSTQAPSPSPAPGRPSQLTQSQVDQDNHECPQSPVVLSIEPRGNTQNLTRSPDAQANYNHAPLSLRQSTEPREMYSRAGSFRVCTPQPPQPSEYTQHSRPARPSRPRRGSHTPRLPQISPSDALQPGRALSDLAPRAQQKLSPGNGPCLDPALAGPSRSHFTQRNQPRSEDAQDGSRAPQHPGIGASFGSDSGSEPLGLEVIPAARPARLGGSSNQDVHSPYSRRSRSPDVAMSLALTDRNGYRSRSPLDYGDAETPASNSCRGREHHHLPEVNDHEASGAAPPMHDHVGLSNSELQKTKNQHIVCVQCWIKDLSCDHSWPCHSCVSKGKVCAYVLCPLYDCSLNTKCPAYHVFPGLAREPDEKVGSSMHLVALLNLKCDFIRSYDLRQIRELHDDTKSAQHIYLMLQKEIDGIVQQKKGFGDSAARKLLRDSEKVPDIDGPSLSFKACMIAKLVQQKK</sequence>
<comment type="caution">
    <text evidence="2">The sequence shown here is derived from an EMBL/GenBank/DDBJ whole genome shotgun (WGS) entry which is preliminary data.</text>
</comment>
<feature type="compositionally biased region" description="Polar residues" evidence="1">
    <location>
        <begin position="240"/>
        <end position="251"/>
    </location>
</feature>
<evidence type="ECO:0000256" key="1">
    <source>
        <dbReference type="SAM" id="MobiDB-lite"/>
    </source>
</evidence>
<proteinExistence type="predicted"/>
<evidence type="ECO:0000313" key="3">
    <source>
        <dbReference type="Proteomes" id="UP000308005"/>
    </source>
</evidence>
<organism evidence="2 3">
    <name type="scientific">Aureobasidium pullulans</name>
    <name type="common">Black yeast</name>
    <name type="synonym">Pullularia pullulans</name>
    <dbReference type="NCBI Taxonomy" id="5580"/>
    <lineage>
        <taxon>Eukaryota</taxon>
        <taxon>Fungi</taxon>
        <taxon>Dikarya</taxon>
        <taxon>Ascomycota</taxon>
        <taxon>Pezizomycotina</taxon>
        <taxon>Dothideomycetes</taxon>
        <taxon>Dothideomycetidae</taxon>
        <taxon>Dothideales</taxon>
        <taxon>Saccotheciaceae</taxon>
        <taxon>Aureobasidium</taxon>
    </lineage>
</organism>
<reference evidence="2 3" key="1">
    <citation type="submission" date="2018-10" db="EMBL/GenBank/DDBJ databases">
        <title>Fifty Aureobasidium pullulans genomes reveal a recombining polyextremotolerant generalist.</title>
        <authorList>
            <person name="Gostincar C."/>
            <person name="Turk M."/>
            <person name="Zajc J."/>
            <person name="Gunde-Cimerman N."/>
        </authorList>
    </citation>
    <scope>NUCLEOTIDE SEQUENCE [LARGE SCALE GENOMIC DNA]</scope>
    <source>
        <strain evidence="2 3">EXF-3863</strain>
    </source>
</reference>
<feature type="compositionally biased region" description="Polar residues" evidence="1">
    <location>
        <begin position="299"/>
        <end position="314"/>
    </location>
</feature>
<dbReference type="AlphaFoldDB" id="A0A4S9TA21"/>
<dbReference type="EMBL" id="QZBM01000161">
    <property type="protein sequence ID" value="THZ21430.1"/>
    <property type="molecule type" value="Genomic_DNA"/>
</dbReference>
<feature type="region of interest" description="Disordered" evidence="1">
    <location>
        <begin position="239"/>
        <end position="523"/>
    </location>
</feature>
<accession>A0A4S9TA21</accession>
<feature type="compositionally biased region" description="Basic residues" evidence="1">
    <location>
        <begin position="355"/>
        <end position="367"/>
    </location>
</feature>